<organism evidence="2 3">
    <name type="scientific">Recurvomyces mirabilis</name>
    <dbReference type="NCBI Taxonomy" id="574656"/>
    <lineage>
        <taxon>Eukaryota</taxon>
        <taxon>Fungi</taxon>
        <taxon>Dikarya</taxon>
        <taxon>Ascomycota</taxon>
        <taxon>Pezizomycotina</taxon>
        <taxon>Dothideomycetes</taxon>
        <taxon>Dothideomycetidae</taxon>
        <taxon>Mycosphaerellales</taxon>
        <taxon>Teratosphaeriaceae</taxon>
        <taxon>Recurvomyces</taxon>
    </lineage>
</organism>
<dbReference type="PANTHER" id="PTHR42085">
    <property type="entry name" value="F-BOX DOMAIN-CONTAINING PROTEIN"/>
    <property type="match status" value="1"/>
</dbReference>
<dbReference type="AlphaFoldDB" id="A0AAE0WL68"/>
<dbReference type="PANTHER" id="PTHR42085:SF2">
    <property type="entry name" value="F-BOX DOMAIN-CONTAINING PROTEIN"/>
    <property type="match status" value="1"/>
</dbReference>
<dbReference type="EMBL" id="JAUTXT010000023">
    <property type="protein sequence ID" value="KAK3673773.1"/>
    <property type="molecule type" value="Genomic_DNA"/>
</dbReference>
<reference evidence="2" key="1">
    <citation type="submission" date="2023-07" db="EMBL/GenBank/DDBJ databases">
        <title>Black Yeasts Isolated from many extreme environments.</title>
        <authorList>
            <person name="Coleine C."/>
            <person name="Stajich J.E."/>
            <person name="Selbmann L."/>
        </authorList>
    </citation>
    <scope>NUCLEOTIDE SEQUENCE</scope>
    <source>
        <strain evidence="2">CCFEE 5485</strain>
    </source>
</reference>
<name>A0AAE0WL68_9PEZI</name>
<comment type="caution">
    <text evidence="2">The sequence shown here is derived from an EMBL/GenBank/DDBJ whole genome shotgun (WGS) entry which is preliminary data.</text>
</comment>
<evidence type="ECO:0000259" key="1">
    <source>
        <dbReference type="Pfam" id="PF24864"/>
    </source>
</evidence>
<accession>A0AAE0WL68</accession>
<feature type="domain" description="DUF7730" evidence="1">
    <location>
        <begin position="102"/>
        <end position="224"/>
    </location>
</feature>
<dbReference type="Pfam" id="PF24864">
    <property type="entry name" value="DUF7730"/>
    <property type="match status" value="1"/>
</dbReference>
<protein>
    <recommendedName>
        <fullName evidence="1">DUF7730 domain-containing protein</fullName>
    </recommendedName>
</protein>
<gene>
    <name evidence="2" type="ORF">LTR78_006326</name>
</gene>
<evidence type="ECO:0000313" key="2">
    <source>
        <dbReference type="EMBL" id="KAK3673773.1"/>
    </source>
</evidence>
<dbReference type="InterPro" id="IPR056632">
    <property type="entry name" value="DUF7730"/>
</dbReference>
<proteinExistence type="predicted"/>
<evidence type="ECO:0000313" key="3">
    <source>
        <dbReference type="Proteomes" id="UP001274830"/>
    </source>
</evidence>
<dbReference type="Proteomes" id="UP001274830">
    <property type="component" value="Unassembled WGS sequence"/>
</dbReference>
<keyword evidence="3" id="KW-1185">Reference proteome</keyword>
<sequence length="245" mass="27784">MTKRGKKNAIEVADEDLSMQDRILSHIKGSRASTTKKPPYTEEQLIAMALTMFAADEVEISLASEISDWICDTFSYYNAHYHSTSAPTAMVLYSVLEKRDDNATFPFLDLPPEIRNRIYDVVFRFLKSGVCLDTGSAKNGARVLSKSLNNTDVSWRDRSGQFRTQSIRKILSPLATSKQFRQEALPYFYQVNTFVFLDQGDMNVTLRRLPKAHIPFLRSIKFTYLAGGACKHAFSILSKMTALKQ</sequence>
<dbReference type="InterPro" id="IPR038883">
    <property type="entry name" value="AN11006-like"/>
</dbReference>